<dbReference type="Gene3D" id="3.20.20.370">
    <property type="entry name" value="Glycoside hydrolase/deacetylase"/>
    <property type="match status" value="1"/>
</dbReference>
<evidence type="ECO:0000256" key="1">
    <source>
        <dbReference type="SAM" id="Coils"/>
    </source>
</evidence>
<dbReference type="EMBL" id="JAVAMP010000007">
    <property type="protein sequence ID" value="MDP5275274.1"/>
    <property type="molecule type" value="Genomic_DNA"/>
</dbReference>
<keyword evidence="1" id="KW-0175">Coiled coil</keyword>
<dbReference type="Pfam" id="PF10096">
    <property type="entry name" value="DUF2334"/>
    <property type="match status" value="1"/>
</dbReference>
<evidence type="ECO:0000313" key="3">
    <source>
        <dbReference type="EMBL" id="MDP5275274.1"/>
    </source>
</evidence>
<dbReference type="CDD" id="cd10923">
    <property type="entry name" value="CE4_COG5298"/>
    <property type="match status" value="1"/>
</dbReference>
<evidence type="ECO:0000256" key="2">
    <source>
        <dbReference type="SAM" id="Phobius"/>
    </source>
</evidence>
<keyword evidence="4" id="KW-1185">Reference proteome</keyword>
<gene>
    <name evidence="3" type="ORF">Q5Y73_14245</name>
</gene>
<proteinExistence type="predicted"/>
<evidence type="ECO:0000313" key="4">
    <source>
        <dbReference type="Proteomes" id="UP001231941"/>
    </source>
</evidence>
<keyword evidence="2" id="KW-0812">Transmembrane</keyword>
<reference evidence="3 4" key="1">
    <citation type="submission" date="2023-08" db="EMBL/GenBank/DDBJ databases">
        <authorList>
            <person name="Park J.-S."/>
        </authorList>
    </citation>
    <scope>NUCLEOTIDE SEQUENCE [LARGE SCALE GENOMIC DNA]</scope>
    <source>
        <strain evidence="3 4">2205SS18-9</strain>
    </source>
</reference>
<feature type="transmembrane region" description="Helical" evidence="2">
    <location>
        <begin position="549"/>
        <end position="572"/>
    </location>
</feature>
<keyword evidence="2" id="KW-0472">Membrane</keyword>
<protein>
    <submittedName>
        <fullName evidence="3">DUF2334 domain-containing protein</fullName>
    </submittedName>
</protein>
<name>A0ABT9J0Y0_9BACL</name>
<feature type="transmembrane region" description="Helical" evidence="2">
    <location>
        <begin position="20"/>
        <end position="37"/>
    </location>
</feature>
<dbReference type="InterPro" id="IPR018763">
    <property type="entry name" value="DUF2334"/>
</dbReference>
<comment type="caution">
    <text evidence="3">The sequence shown here is derived from an EMBL/GenBank/DDBJ whole genome shotgun (WGS) entry which is preliminary data.</text>
</comment>
<accession>A0ABT9J0Y0</accession>
<dbReference type="Proteomes" id="UP001231941">
    <property type="component" value="Unassembled WGS sequence"/>
</dbReference>
<sequence>MPQRILNIMFNNKRYKSILFVPYLFLMMMFLPIYVNAEEERNNLNVLVVYSSLGNEMNEKLRMFDLLLGGITNKSRFINENLLDSDDLEGVTHLIYIGEVRKKLSERTISIFEKFTGSMMVIGHNVEQINHRFSFIKADNETVIIGVSKSEDAEPNLFASNEQIRHIEWTSGDILYCGFRGKECVPLVVSQNEDYYFAAYHALDPLSILQSEILHSFMKQELPRQHLAYIRLEDVHPFSDPKLLLEVGQELIDREIPFMIALIPVYINPETGEYQYLKDQPELVDTLHYLQDHGGSILLHGYTHQYRDSETGEGFEFWDVLNNSPIIAPSDQNEKRLEHHQFISKQEYEKYIIQIEGFEREYIINRVEKGIEELSELDLTPVGFEAPHYTMSQQGYQIISEYFEIIVGQIQLSDSDWKTIGNTPYISTPQALSGMMLLPETVGYYDMSSQAPLQEFRKKIDDYRLIKGSVFGMFYHPYLGVNGLIEMIDEVESISDVSWINVKNINQLNINVESLTEKRQQIIERVEENENSKGNAIGRILTNSSKLEMILWSIAFIVSVAVFLFIVYVLTLRMNLRKQLFMERRVND</sequence>
<dbReference type="RefSeq" id="WP_305992586.1">
    <property type="nucleotide sequence ID" value="NZ_JAVAMP010000007.1"/>
</dbReference>
<keyword evidence="2" id="KW-1133">Transmembrane helix</keyword>
<organism evidence="3 4">
    <name type="scientific">Chengkuizengella axinellae</name>
    <dbReference type="NCBI Taxonomy" id="3064388"/>
    <lineage>
        <taxon>Bacteria</taxon>
        <taxon>Bacillati</taxon>
        <taxon>Bacillota</taxon>
        <taxon>Bacilli</taxon>
        <taxon>Bacillales</taxon>
        <taxon>Paenibacillaceae</taxon>
        <taxon>Chengkuizengella</taxon>
    </lineage>
</organism>
<feature type="coiled-coil region" evidence="1">
    <location>
        <begin position="505"/>
        <end position="532"/>
    </location>
</feature>